<organism evidence="2 3">
    <name type="scientific">Mucor circinelloides f. circinelloides (strain 1006PhL)</name>
    <name type="common">Mucormycosis agent</name>
    <name type="synonym">Calyptromyces circinelloides</name>
    <dbReference type="NCBI Taxonomy" id="1220926"/>
    <lineage>
        <taxon>Eukaryota</taxon>
        <taxon>Fungi</taxon>
        <taxon>Fungi incertae sedis</taxon>
        <taxon>Mucoromycota</taxon>
        <taxon>Mucoromycotina</taxon>
        <taxon>Mucoromycetes</taxon>
        <taxon>Mucorales</taxon>
        <taxon>Mucorineae</taxon>
        <taxon>Mucoraceae</taxon>
        <taxon>Mucor</taxon>
    </lineage>
</organism>
<dbReference type="Gene3D" id="1.10.443.20">
    <property type="entry name" value="Centromere DNA-binding protein complex CBF3 subunit, domain 2"/>
    <property type="match status" value="1"/>
</dbReference>
<gene>
    <name evidence="2" type="ORF">HMPREF1544_00122</name>
</gene>
<dbReference type="STRING" id="1220926.S2KC19"/>
<dbReference type="VEuPathDB" id="FungiDB:HMPREF1544_00122"/>
<feature type="domain" description="Ndc10" evidence="1">
    <location>
        <begin position="2"/>
        <end position="143"/>
    </location>
</feature>
<dbReference type="InParanoid" id="S2KC19"/>
<dbReference type="InterPro" id="IPR038279">
    <property type="entry name" value="Ndc10_dom2_sf"/>
</dbReference>
<accession>S2KC19</accession>
<sequence>MYHFCLLRGESARDAVLPELQVVNLEKEDSTRFCLALILVMRNEKTNKANRLDIGVCIKNVDFRICPFMITAMYLFSMPQIDCKPFPDFTSSKNWYFTKFLQTGNYSTTEWFYAAYHQAMEKALKACHIGSSKVTHMARGAGARRSSSYVTGLPRPAMGSFGGYETQQGTYVLFEKKGSRAT</sequence>
<keyword evidence="3" id="KW-1185">Reference proteome</keyword>
<evidence type="ECO:0000313" key="2">
    <source>
        <dbReference type="EMBL" id="EPB93048.1"/>
    </source>
</evidence>
<dbReference type="Pfam" id="PF16787">
    <property type="entry name" value="NDC10_II"/>
    <property type="match status" value="1"/>
</dbReference>
<dbReference type="AlphaFoldDB" id="S2KC19"/>
<dbReference type="OrthoDB" id="2204095at2759"/>
<dbReference type="Proteomes" id="UP000014254">
    <property type="component" value="Unassembled WGS sequence"/>
</dbReference>
<dbReference type="InterPro" id="IPR031872">
    <property type="entry name" value="NDC10_II"/>
</dbReference>
<reference evidence="3" key="1">
    <citation type="submission" date="2013-05" db="EMBL/GenBank/DDBJ databases">
        <title>The Genome sequence of Mucor circinelloides f. circinelloides 1006PhL.</title>
        <authorList>
            <consortium name="The Broad Institute Genomics Platform"/>
            <person name="Cuomo C."/>
            <person name="Earl A."/>
            <person name="Findley K."/>
            <person name="Lee S.C."/>
            <person name="Walker B."/>
            <person name="Young S."/>
            <person name="Zeng Q."/>
            <person name="Gargeya S."/>
            <person name="Fitzgerald M."/>
            <person name="Haas B."/>
            <person name="Abouelleil A."/>
            <person name="Allen A.W."/>
            <person name="Alvarado L."/>
            <person name="Arachchi H.M."/>
            <person name="Berlin A.M."/>
            <person name="Chapman S.B."/>
            <person name="Gainer-Dewar J."/>
            <person name="Goldberg J."/>
            <person name="Griggs A."/>
            <person name="Gujja S."/>
            <person name="Hansen M."/>
            <person name="Howarth C."/>
            <person name="Imamovic A."/>
            <person name="Ireland A."/>
            <person name="Larimer J."/>
            <person name="McCowan C."/>
            <person name="Murphy C."/>
            <person name="Pearson M."/>
            <person name="Poon T.W."/>
            <person name="Priest M."/>
            <person name="Roberts A."/>
            <person name="Saif S."/>
            <person name="Shea T."/>
            <person name="Sisk P."/>
            <person name="Sykes S."/>
            <person name="Wortman J."/>
            <person name="Nusbaum C."/>
            <person name="Birren B."/>
        </authorList>
    </citation>
    <scope>NUCLEOTIDE SEQUENCE [LARGE SCALE GENOMIC DNA]</scope>
    <source>
        <strain evidence="3">1006PhL</strain>
    </source>
</reference>
<dbReference type="GO" id="GO:0003677">
    <property type="term" value="F:DNA binding"/>
    <property type="evidence" value="ECO:0007669"/>
    <property type="project" value="InterPro"/>
</dbReference>
<evidence type="ECO:0000313" key="3">
    <source>
        <dbReference type="Proteomes" id="UP000014254"/>
    </source>
</evidence>
<evidence type="ECO:0000259" key="1">
    <source>
        <dbReference type="Pfam" id="PF16787"/>
    </source>
</evidence>
<dbReference type="OMA" id="HVANENF"/>
<proteinExistence type="predicted"/>
<protein>
    <recommendedName>
        <fullName evidence="1">Ndc10 domain-containing protein</fullName>
    </recommendedName>
</protein>
<dbReference type="EMBL" id="KE123896">
    <property type="protein sequence ID" value="EPB93048.1"/>
    <property type="molecule type" value="Genomic_DNA"/>
</dbReference>
<name>S2KC19_MUCC1</name>